<dbReference type="AlphaFoldDB" id="A0A419DGR1"/>
<dbReference type="Proteomes" id="UP000285655">
    <property type="component" value="Unassembled WGS sequence"/>
</dbReference>
<sequence>MNYKRVYIIAATLSLLVVFLTVFAIILLATKKDEKKENQLIPFSTEFIKDFSTFSYKDSKEYNKRMEKYIAPSYYPDFKSRLLLRDDMSAVPASKREKYSKYKSSKVSIISETENKSTISIEYISIGTDPPVRMTEFETQRKATIVVQKIKDKKKEKFEIISFQFANISL</sequence>
<feature type="transmembrane region" description="Helical" evidence="1">
    <location>
        <begin position="6"/>
        <end position="29"/>
    </location>
</feature>
<comment type="caution">
    <text evidence="2">The sequence shown here is derived from an EMBL/GenBank/DDBJ whole genome shotgun (WGS) entry which is preliminary data.</text>
</comment>
<proteinExistence type="predicted"/>
<dbReference type="EMBL" id="QZJW01000002">
    <property type="protein sequence ID" value="RJO62257.1"/>
    <property type="molecule type" value="Genomic_DNA"/>
</dbReference>
<keyword evidence="1" id="KW-1133">Transmembrane helix</keyword>
<keyword evidence="1" id="KW-0812">Transmembrane</keyword>
<protein>
    <submittedName>
        <fullName evidence="2">Uncharacterized protein</fullName>
    </submittedName>
</protein>
<gene>
    <name evidence="2" type="ORF">C4544_00165</name>
</gene>
<reference evidence="2 3" key="1">
    <citation type="journal article" date="2017" name="ISME J.">
        <title>Energy and carbon metabolisms in a deep terrestrial subsurface fluid microbial community.</title>
        <authorList>
            <person name="Momper L."/>
            <person name="Jungbluth S.P."/>
            <person name="Lee M.D."/>
            <person name="Amend J.P."/>
        </authorList>
    </citation>
    <scope>NUCLEOTIDE SEQUENCE [LARGE SCALE GENOMIC DNA]</scope>
    <source>
        <strain evidence="2">SURF_29</strain>
    </source>
</reference>
<evidence type="ECO:0000256" key="1">
    <source>
        <dbReference type="SAM" id="Phobius"/>
    </source>
</evidence>
<organism evidence="2 3">
    <name type="scientific">candidate division WS5 bacterium</name>
    <dbReference type="NCBI Taxonomy" id="2093353"/>
    <lineage>
        <taxon>Bacteria</taxon>
        <taxon>candidate division WS5</taxon>
    </lineage>
</organism>
<name>A0A419DGR1_9BACT</name>
<evidence type="ECO:0000313" key="2">
    <source>
        <dbReference type="EMBL" id="RJO62257.1"/>
    </source>
</evidence>
<keyword evidence="1" id="KW-0472">Membrane</keyword>
<evidence type="ECO:0000313" key="3">
    <source>
        <dbReference type="Proteomes" id="UP000285655"/>
    </source>
</evidence>
<accession>A0A419DGR1</accession>